<organism evidence="9 10">
    <name type="scientific">Sandarakinorhabdus glacialis</name>
    <dbReference type="NCBI Taxonomy" id="1614636"/>
    <lineage>
        <taxon>Bacteria</taxon>
        <taxon>Pseudomonadati</taxon>
        <taxon>Pseudomonadota</taxon>
        <taxon>Alphaproteobacteria</taxon>
        <taxon>Sphingomonadales</taxon>
        <taxon>Sphingosinicellaceae</taxon>
        <taxon>Sandarakinorhabdus</taxon>
    </lineage>
</organism>
<dbReference type="InterPro" id="IPR004358">
    <property type="entry name" value="Sig_transdc_His_kin-like_C"/>
</dbReference>
<dbReference type="Gene3D" id="3.30.450.20">
    <property type="entry name" value="PAS domain"/>
    <property type="match status" value="4"/>
</dbReference>
<dbReference type="InterPro" id="IPR035965">
    <property type="entry name" value="PAS-like_dom_sf"/>
</dbReference>
<dbReference type="Pfam" id="PF08447">
    <property type="entry name" value="PAS_3"/>
    <property type="match status" value="2"/>
</dbReference>
<comment type="caution">
    <text evidence="9">The sequence shown here is derived from an EMBL/GenBank/DDBJ whole genome shotgun (WGS) entry which is preliminary data.</text>
</comment>
<keyword evidence="4" id="KW-0808">Transferase</keyword>
<feature type="domain" description="PAC" evidence="8">
    <location>
        <begin position="379"/>
        <end position="431"/>
    </location>
</feature>
<dbReference type="EC" id="2.7.13.3" evidence="2"/>
<feature type="domain" description="PAC" evidence="8">
    <location>
        <begin position="505"/>
        <end position="569"/>
    </location>
</feature>
<evidence type="ECO:0000259" key="7">
    <source>
        <dbReference type="PROSITE" id="PS50112"/>
    </source>
</evidence>
<feature type="domain" description="PAS" evidence="7">
    <location>
        <begin position="432"/>
        <end position="502"/>
    </location>
</feature>
<dbReference type="EMBL" id="BMJM01000007">
    <property type="protein sequence ID" value="GGE14950.1"/>
    <property type="molecule type" value="Genomic_DNA"/>
</dbReference>
<dbReference type="PRINTS" id="PR00344">
    <property type="entry name" value="BCTRLSENSOR"/>
</dbReference>
<evidence type="ECO:0000313" key="10">
    <source>
        <dbReference type="Proteomes" id="UP000635071"/>
    </source>
</evidence>
<dbReference type="Gene3D" id="1.10.287.130">
    <property type="match status" value="1"/>
</dbReference>
<reference evidence="9" key="1">
    <citation type="journal article" date="2014" name="Int. J. Syst. Evol. Microbiol.">
        <title>Complete genome sequence of Corynebacterium casei LMG S-19264T (=DSM 44701T), isolated from a smear-ripened cheese.</title>
        <authorList>
            <consortium name="US DOE Joint Genome Institute (JGI-PGF)"/>
            <person name="Walter F."/>
            <person name="Albersmeier A."/>
            <person name="Kalinowski J."/>
            <person name="Ruckert C."/>
        </authorList>
    </citation>
    <scope>NUCLEOTIDE SEQUENCE</scope>
    <source>
        <strain evidence="9">CGMCC 1.15519</strain>
    </source>
</reference>
<dbReference type="SMART" id="SM00091">
    <property type="entry name" value="PAS"/>
    <property type="match status" value="3"/>
</dbReference>
<evidence type="ECO:0000256" key="1">
    <source>
        <dbReference type="ARBA" id="ARBA00000085"/>
    </source>
</evidence>
<dbReference type="Pfam" id="PF02518">
    <property type="entry name" value="HATPase_c"/>
    <property type="match status" value="1"/>
</dbReference>
<evidence type="ECO:0000313" key="9">
    <source>
        <dbReference type="EMBL" id="GGE14950.1"/>
    </source>
</evidence>
<comment type="catalytic activity">
    <reaction evidence="1">
        <text>ATP + protein L-histidine = ADP + protein N-phospho-L-histidine.</text>
        <dbReference type="EC" id="2.7.13.3"/>
    </reaction>
</comment>
<dbReference type="CDD" id="cd00082">
    <property type="entry name" value="HisKA"/>
    <property type="match status" value="1"/>
</dbReference>
<dbReference type="PROSITE" id="PS50112">
    <property type="entry name" value="PAS"/>
    <property type="match status" value="2"/>
</dbReference>
<dbReference type="InterPro" id="IPR001610">
    <property type="entry name" value="PAC"/>
</dbReference>
<dbReference type="Gene3D" id="3.30.565.10">
    <property type="entry name" value="Histidine kinase-like ATPase, C-terminal domain"/>
    <property type="match status" value="1"/>
</dbReference>
<evidence type="ECO:0000256" key="5">
    <source>
        <dbReference type="ARBA" id="ARBA00022777"/>
    </source>
</evidence>
<dbReference type="InterPro" id="IPR052162">
    <property type="entry name" value="Sensor_kinase/Photoreceptor"/>
</dbReference>
<evidence type="ECO:0000259" key="8">
    <source>
        <dbReference type="PROSITE" id="PS50113"/>
    </source>
</evidence>
<dbReference type="FunFam" id="3.30.450.20:FF:000099">
    <property type="entry name" value="Sensory box sensor histidine kinase"/>
    <property type="match status" value="1"/>
</dbReference>
<evidence type="ECO:0000256" key="4">
    <source>
        <dbReference type="ARBA" id="ARBA00022679"/>
    </source>
</evidence>
<feature type="domain" description="PAS" evidence="7">
    <location>
        <begin position="306"/>
        <end position="376"/>
    </location>
</feature>
<dbReference type="NCBIfam" id="TIGR00229">
    <property type="entry name" value="sensory_box"/>
    <property type="match status" value="3"/>
</dbReference>
<dbReference type="CDD" id="cd00130">
    <property type="entry name" value="PAS"/>
    <property type="match status" value="3"/>
</dbReference>
<dbReference type="AlphaFoldDB" id="A0A917E8D0"/>
<name>A0A917E8D0_9SPHN</name>
<dbReference type="SMART" id="SM00086">
    <property type="entry name" value="PAC"/>
    <property type="match status" value="3"/>
</dbReference>
<sequence>MSAPMRLPAALRFLAGDGEMARRIRAFDWAAHPLGEPSGWPQALKLSVRIMLTTQHPVFVFWGADSWCFYNDSYARSLGPEKHPAMLGEEGALVWQEVWHAIGPQIETVMSAQGATWYENQRLPIFRHGSLQDVFWTYSYGPIDDDTAPAGVGGVLVLVTETTAQMQAGHEQARVIDRLQALFDQAPGFMCVMTGPEHVFEVANAAFRELVGRSEIIGQPVREAIPELIEQGFIERLQQVFRTGERMVAEHLPVVLQRRAGEPAEERFLNFIYEPIVGADGSVTGIFCEGSDVTARHVAERALRESDTRFRNMADSAPIMMWETDPTGNCTYLNSRWYEYTGQSEADALGLGWTLAVHPDEQVEAERVFMTANKARGPFRIEYRVKGADGQYRWMIDAATPRLADDGAFVGFVGSVIDIDDRKRAEDGIRISEGRFRAAVEAIQGYLWTNDVEGRMTGRQPGWAALTGQSEAEYQGYGWVDAVHPDDAEATLGAWRAAVDEQRRFNHEHRVRRSDGSWGRFAICAIPIVEGAGARPGALSSESGQPVAKWVGVHTDVTEQRRTEDALKELNHTLEDRIAAELARRSRVEAALRQRQKMEAIGVLTSGLAHDFNNMLTVIISGLSILERTMVRDPGKAKVYIDAASDGARRAAALVDRLMDFARQKPLELAPVEVNALIDGMSEILRRSVGDAVALEVTLEAGLWSVETDVSMLENVVLNLAMNARDAMPGGGRLAIRSENVAVDAAMAAVLDVLPGDYVMVGVTDTGSGMTPDVVERAFNPFFTTKAVGKGTGLGLSQVHGFAKQSGGTAVIASTSSAGTEICVYLPRVG</sequence>
<feature type="domain" description="Histidine kinase" evidence="6">
    <location>
        <begin position="607"/>
        <end position="830"/>
    </location>
</feature>
<gene>
    <name evidence="9" type="ORF">GCM10011529_21680</name>
</gene>
<dbReference type="SMART" id="SM00388">
    <property type="entry name" value="HisKA"/>
    <property type="match status" value="1"/>
</dbReference>
<dbReference type="SMART" id="SM00387">
    <property type="entry name" value="HATPase_c"/>
    <property type="match status" value="1"/>
</dbReference>
<dbReference type="InterPro" id="IPR036097">
    <property type="entry name" value="HisK_dim/P_sf"/>
</dbReference>
<dbReference type="PANTHER" id="PTHR43304">
    <property type="entry name" value="PHYTOCHROME-LIKE PROTEIN CPH1"/>
    <property type="match status" value="1"/>
</dbReference>
<dbReference type="InterPro" id="IPR013655">
    <property type="entry name" value="PAS_fold_3"/>
</dbReference>
<dbReference type="Pfam" id="PF08448">
    <property type="entry name" value="PAS_4"/>
    <property type="match status" value="1"/>
</dbReference>
<dbReference type="PROSITE" id="PS50113">
    <property type="entry name" value="PAC"/>
    <property type="match status" value="2"/>
</dbReference>
<dbReference type="RefSeq" id="WP_188762979.1">
    <property type="nucleotide sequence ID" value="NZ_BMJM01000007.1"/>
</dbReference>
<dbReference type="PROSITE" id="PS50109">
    <property type="entry name" value="HIS_KIN"/>
    <property type="match status" value="1"/>
</dbReference>
<dbReference type="InterPro" id="IPR000014">
    <property type="entry name" value="PAS"/>
</dbReference>
<dbReference type="PANTHER" id="PTHR43304:SF1">
    <property type="entry name" value="PAC DOMAIN-CONTAINING PROTEIN"/>
    <property type="match status" value="1"/>
</dbReference>
<evidence type="ECO:0000256" key="2">
    <source>
        <dbReference type="ARBA" id="ARBA00012438"/>
    </source>
</evidence>
<accession>A0A917E8D0</accession>
<keyword evidence="10" id="KW-1185">Reference proteome</keyword>
<evidence type="ECO:0000259" key="6">
    <source>
        <dbReference type="PROSITE" id="PS50109"/>
    </source>
</evidence>
<proteinExistence type="predicted"/>
<dbReference type="InterPro" id="IPR013656">
    <property type="entry name" value="PAS_4"/>
</dbReference>
<dbReference type="SUPFAM" id="SSF55785">
    <property type="entry name" value="PYP-like sensor domain (PAS domain)"/>
    <property type="match status" value="3"/>
</dbReference>
<dbReference type="Proteomes" id="UP000635071">
    <property type="component" value="Unassembled WGS sequence"/>
</dbReference>
<keyword evidence="5 9" id="KW-0418">Kinase</keyword>
<dbReference type="InterPro" id="IPR036890">
    <property type="entry name" value="HATPase_C_sf"/>
</dbReference>
<reference evidence="9" key="2">
    <citation type="submission" date="2020-09" db="EMBL/GenBank/DDBJ databases">
        <authorList>
            <person name="Sun Q."/>
            <person name="Zhou Y."/>
        </authorList>
    </citation>
    <scope>NUCLEOTIDE SEQUENCE</scope>
    <source>
        <strain evidence="9">CGMCC 1.15519</strain>
    </source>
</reference>
<evidence type="ECO:0000256" key="3">
    <source>
        <dbReference type="ARBA" id="ARBA00022553"/>
    </source>
</evidence>
<dbReference type="InterPro" id="IPR003661">
    <property type="entry name" value="HisK_dim/P_dom"/>
</dbReference>
<dbReference type="Pfam" id="PF00512">
    <property type="entry name" value="HisKA"/>
    <property type="match status" value="1"/>
</dbReference>
<keyword evidence="3" id="KW-0597">Phosphoprotein</keyword>
<dbReference type="SUPFAM" id="SSF55874">
    <property type="entry name" value="ATPase domain of HSP90 chaperone/DNA topoisomerase II/histidine kinase"/>
    <property type="match status" value="1"/>
</dbReference>
<protein>
    <recommendedName>
        <fullName evidence="2">histidine kinase</fullName>
        <ecNumber evidence="2">2.7.13.3</ecNumber>
    </recommendedName>
</protein>
<dbReference type="InterPro" id="IPR003594">
    <property type="entry name" value="HATPase_dom"/>
</dbReference>
<dbReference type="InterPro" id="IPR005467">
    <property type="entry name" value="His_kinase_dom"/>
</dbReference>
<dbReference type="InterPro" id="IPR000700">
    <property type="entry name" value="PAS-assoc_C"/>
</dbReference>
<dbReference type="GO" id="GO:0000155">
    <property type="term" value="F:phosphorelay sensor kinase activity"/>
    <property type="evidence" value="ECO:0007669"/>
    <property type="project" value="InterPro"/>
</dbReference>
<dbReference type="SUPFAM" id="SSF47384">
    <property type="entry name" value="Homodimeric domain of signal transducing histidine kinase"/>
    <property type="match status" value="1"/>
</dbReference>